<name>S2JT69_MUCC1</name>
<reference evidence="2" key="1">
    <citation type="submission" date="2013-05" db="EMBL/GenBank/DDBJ databases">
        <title>The Genome sequence of Mucor circinelloides f. circinelloides 1006PhL.</title>
        <authorList>
            <consortium name="The Broad Institute Genomics Platform"/>
            <person name="Cuomo C."/>
            <person name="Earl A."/>
            <person name="Findley K."/>
            <person name="Lee S.C."/>
            <person name="Walker B."/>
            <person name="Young S."/>
            <person name="Zeng Q."/>
            <person name="Gargeya S."/>
            <person name="Fitzgerald M."/>
            <person name="Haas B."/>
            <person name="Abouelleil A."/>
            <person name="Allen A.W."/>
            <person name="Alvarado L."/>
            <person name="Arachchi H.M."/>
            <person name="Berlin A.M."/>
            <person name="Chapman S.B."/>
            <person name="Gainer-Dewar J."/>
            <person name="Goldberg J."/>
            <person name="Griggs A."/>
            <person name="Gujja S."/>
            <person name="Hansen M."/>
            <person name="Howarth C."/>
            <person name="Imamovic A."/>
            <person name="Ireland A."/>
            <person name="Larimer J."/>
            <person name="McCowan C."/>
            <person name="Murphy C."/>
            <person name="Pearson M."/>
            <person name="Poon T.W."/>
            <person name="Priest M."/>
            <person name="Roberts A."/>
            <person name="Saif S."/>
            <person name="Shea T."/>
            <person name="Sisk P."/>
            <person name="Sykes S."/>
            <person name="Wortman J."/>
            <person name="Nusbaum C."/>
            <person name="Birren B."/>
        </authorList>
    </citation>
    <scope>NUCLEOTIDE SEQUENCE [LARGE SCALE GENOMIC DNA]</scope>
    <source>
        <strain evidence="2">1006PhL</strain>
    </source>
</reference>
<dbReference type="InParanoid" id="S2JT69"/>
<feature type="non-terminal residue" evidence="1">
    <location>
        <position position="1"/>
    </location>
</feature>
<dbReference type="Proteomes" id="UP000014254">
    <property type="component" value="Unassembled WGS sequence"/>
</dbReference>
<proteinExistence type="predicted"/>
<evidence type="ECO:0000313" key="2">
    <source>
        <dbReference type="Proteomes" id="UP000014254"/>
    </source>
</evidence>
<keyword evidence="2" id="KW-1185">Reference proteome</keyword>
<sequence>LPMMKIVGYTGKRGEDSFVHDLLGPLLNIVYSCNVNLNHCWANVNLSSEWPNYKPDFSVFVNGLSSRFIVLVAEFKPEEARQRQESDLIKTGKQMKTMLNELIEIGVADPWSARHYKMVQLSATQLSQTCDDLVLVPNIVSRLVQLREFSIEAANKVQAHSKNFRCGKIHYGSSVPKSWISKCFVSLQRINDTA</sequence>
<gene>
    <name evidence="1" type="ORF">HMPREF1544_10253</name>
</gene>
<dbReference type="EMBL" id="KE124089">
    <property type="protein sequence ID" value="EPB82980.1"/>
    <property type="molecule type" value="Genomic_DNA"/>
</dbReference>
<dbReference type="OrthoDB" id="2281357at2759"/>
<dbReference type="AlphaFoldDB" id="S2JT69"/>
<dbReference type="VEuPathDB" id="FungiDB:HMPREF1544_10253"/>
<organism evidence="1 2">
    <name type="scientific">Mucor circinelloides f. circinelloides (strain 1006PhL)</name>
    <name type="common">Mucormycosis agent</name>
    <name type="synonym">Calyptromyces circinelloides</name>
    <dbReference type="NCBI Taxonomy" id="1220926"/>
    <lineage>
        <taxon>Eukaryota</taxon>
        <taxon>Fungi</taxon>
        <taxon>Fungi incertae sedis</taxon>
        <taxon>Mucoromycota</taxon>
        <taxon>Mucoromycotina</taxon>
        <taxon>Mucoromycetes</taxon>
        <taxon>Mucorales</taxon>
        <taxon>Mucorineae</taxon>
        <taxon>Mucoraceae</taxon>
        <taxon>Mucor</taxon>
    </lineage>
</organism>
<evidence type="ECO:0000313" key="1">
    <source>
        <dbReference type="EMBL" id="EPB82980.1"/>
    </source>
</evidence>
<protein>
    <submittedName>
        <fullName evidence="1">Uncharacterized protein</fullName>
    </submittedName>
</protein>
<accession>S2JT69</accession>